<proteinExistence type="inferred from homology"/>
<name>A0A4R5UBF3_9HYPH</name>
<evidence type="ECO:0000313" key="7">
    <source>
        <dbReference type="Proteomes" id="UP000295238"/>
    </source>
</evidence>
<feature type="active site" evidence="3">
    <location>
        <position position="262"/>
    </location>
</feature>
<gene>
    <name evidence="6" type="ORF">E2F50_17900</name>
</gene>
<dbReference type="InterPro" id="IPR016161">
    <property type="entry name" value="Ald_DH/histidinol_DH"/>
</dbReference>
<protein>
    <submittedName>
        <fullName evidence="6">Aldehyde dehydrogenase family protein</fullName>
    </submittedName>
</protein>
<dbReference type="PROSITE" id="PS00687">
    <property type="entry name" value="ALDEHYDE_DEHYDR_GLU"/>
    <property type="match status" value="1"/>
</dbReference>
<accession>A0A4R5UBF3</accession>
<keyword evidence="2 4" id="KW-0560">Oxidoreductase</keyword>
<dbReference type="InterPro" id="IPR029510">
    <property type="entry name" value="Ald_DH_CS_GLU"/>
</dbReference>
<evidence type="ECO:0000256" key="1">
    <source>
        <dbReference type="ARBA" id="ARBA00009986"/>
    </source>
</evidence>
<dbReference type="AlphaFoldDB" id="A0A4R5UBF3"/>
<evidence type="ECO:0000256" key="2">
    <source>
        <dbReference type="ARBA" id="ARBA00023002"/>
    </source>
</evidence>
<dbReference type="Gene3D" id="3.40.605.10">
    <property type="entry name" value="Aldehyde Dehydrogenase, Chain A, domain 1"/>
    <property type="match status" value="1"/>
</dbReference>
<comment type="similarity">
    <text evidence="1 4">Belongs to the aldehyde dehydrogenase family.</text>
</comment>
<keyword evidence="7" id="KW-1185">Reference proteome</keyword>
<evidence type="ECO:0000259" key="5">
    <source>
        <dbReference type="Pfam" id="PF00171"/>
    </source>
</evidence>
<dbReference type="InterPro" id="IPR015590">
    <property type="entry name" value="Aldehyde_DH_dom"/>
</dbReference>
<comment type="caution">
    <text evidence="6">The sequence shown here is derived from an EMBL/GenBank/DDBJ whole genome shotgun (WGS) entry which is preliminary data.</text>
</comment>
<dbReference type="GO" id="GO:0016620">
    <property type="term" value="F:oxidoreductase activity, acting on the aldehyde or oxo group of donors, NAD or NADP as acceptor"/>
    <property type="evidence" value="ECO:0007669"/>
    <property type="project" value="InterPro"/>
</dbReference>
<dbReference type="RefSeq" id="WP_133317540.1">
    <property type="nucleotide sequence ID" value="NZ_SMTL01000005.1"/>
</dbReference>
<evidence type="ECO:0000313" key="6">
    <source>
        <dbReference type="EMBL" id="TDK32200.1"/>
    </source>
</evidence>
<dbReference type="OrthoDB" id="9812625at2"/>
<dbReference type="Proteomes" id="UP000295238">
    <property type="component" value="Unassembled WGS sequence"/>
</dbReference>
<sequence length="509" mass="53669">MDIAKSEPTPGIIQPNLPQHRDLYYGGAWHPASGDRRSEVTSPSTGLSLGQVAHADAADVNAAVAAARAGFKVWRDVHPNERAKILRQIAQIVRDNALELAAIDAVDCGNPVKVMLGDADTAAAQLDFFAGLVTEMKGASIPMGRGAINFSIREPIGVVAKILPFNHPFMFVAGKSAAALAAGNAVIVKPPEQAPLSALRLAELVEGLLPAGVFNVLPGGREAGAAIASHPQIAMVSLIGSVPTGRAVMQAASATVKPLLLELGGKNALIAFADADPMEVARAMAAGMNFTWCGQSCGSTSRAFVHSSIYEQVLALIPDVCGNFRPGNPLDMATTMGALASRQQYERVLDFIASAKSEGARLICGGEVPADAQLADGCFVPPTVFADVDPQMRIAREEIFGPVLSVMPWSEEAAMIETVNAVDYGLTCSIWTNDLDAAHRTAVAVEAGYVWVNEVSKHFLGAPFGGVKQSGLGREECLGELLAYTQEKNIHIRIRPQASTAKTPERHQS</sequence>
<dbReference type="InterPro" id="IPR016162">
    <property type="entry name" value="Ald_DH_N"/>
</dbReference>
<reference evidence="6 7" key="1">
    <citation type="submission" date="2019-03" db="EMBL/GenBank/DDBJ databases">
        <title>Rhizobium sp. nov., an bacterium isolated from biocrust in Mu Us Desert.</title>
        <authorList>
            <person name="Lixiong L."/>
        </authorList>
    </citation>
    <scope>NUCLEOTIDE SEQUENCE [LARGE SCALE GENOMIC DNA]</scope>
    <source>
        <strain evidence="6 7">SPY-1</strain>
    </source>
</reference>
<organism evidence="6 7">
    <name type="scientific">Rhizobium deserti</name>
    <dbReference type="NCBI Taxonomy" id="2547961"/>
    <lineage>
        <taxon>Bacteria</taxon>
        <taxon>Pseudomonadati</taxon>
        <taxon>Pseudomonadota</taxon>
        <taxon>Alphaproteobacteria</taxon>
        <taxon>Hyphomicrobiales</taxon>
        <taxon>Rhizobiaceae</taxon>
        <taxon>Rhizobium/Agrobacterium group</taxon>
        <taxon>Rhizobium</taxon>
    </lineage>
</organism>
<dbReference type="EMBL" id="SMTL01000005">
    <property type="protein sequence ID" value="TDK32200.1"/>
    <property type="molecule type" value="Genomic_DNA"/>
</dbReference>
<evidence type="ECO:0000256" key="3">
    <source>
        <dbReference type="PROSITE-ProRule" id="PRU10007"/>
    </source>
</evidence>
<feature type="domain" description="Aldehyde dehydrogenase" evidence="5">
    <location>
        <begin position="29"/>
        <end position="490"/>
    </location>
</feature>
<dbReference type="InterPro" id="IPR016163">
    <property type="entry name" value="Ald_DH_C"/>
</dbReference>
<dbReference type="Pfam" id="PF00171">
    <property type="entry name" value="Aldedh"/>
    <property type="match status" value="1"/>
</dbReference>
<dbReference type="SUPFAM" id="SSF53720">
    <property type="entry name" value="ALDH-like"/>
    <property type="match status" value="1"/>
</dbReference>
<dbReference type="FunFam" id="3.40.605.10:FF:000007">
    <property type="entry name" value="NAD/NADP-dependent betaine aldehyde dehydrogenase"/>
    <property type="match status" value="1"/>
</dbReference>
<dbReference type="PANTHER" id="PTHR11699">
    <property type="entry name" value="ALDEHYDE DEHYDROGENASE-RELATED"/>
    <property type="match status" value="1"/>
</dbReference>
<dbReference type="Gene3D" id="3.40.309.10">
    <property type="entry name" value="Aldehyde Dehydrogenase, Chain A, domain 2"/>
    <property type="match status" value="1"/>
</dbReference>
<evidence type="ECO:0000256" key="4">
    <source>
        <dbReference type="RuleBase" id="RU003345"/>
    </source>
</evidence>